<organism evidence="3 4">
    <name type="scientific">Pseudonocardia parietis</name>
    <dbReference type="NCBI Taxonomy" id="570936"/>
    <lineage>
        <taxon>Bacteria</taxon>
        <taxon>Bacillati</taxon>
        <taxon>Actinomycetota</taxon>
        <taxon>Actinomycetes</taxon>
        <taxon>Pseudonocardiales</taxon>
        <taxon>Pseudonocardiaceae</taxon>
        <taxon>Pseudonocardia</taxon>
    </lineage>
</organism>
<evidence type="ECO:0000313" key="4">
    <source>
        <dbReference type="Proteomes" id="UP001519295"/>
    </source>
</evidence>
<dbReference type="PANTHER" id="PTHR33371">
    <property type="entry name" value="INTERMEMBRANE PHOSPHOLIPID TRANSPORT SYSTEM BINDING PROTEIN MLAD-RELATED"/>
    <property type="match status" value="1"/>
</dbReference>
<name>A0ABS4W143_9PSEU</name>
<dbReference type="Pfam" id="PF02470">
    <property type="entry name" value="MlaD"/>
    <property type="match status" value="1"/>
</dbReference>
<accession>A0ABS4W143</accession>
<dbReference type="EMBL" id="JAGINU010000001">
    <property type="protein sequence ID" value="MBP2369889.1"/>
    <property type="molecule type" value="Genomic_DNA"/>
</dbReference>
<proteinExistence type="predicted"/>
<sequence>MRFSERNKTVVGVSGLVVIAVVLAVALNSGAIYRSLTSHGYRAAFPEAGGLLVGDEVRIGGLTVGKIGSIDLDGDHVTASFTVDSGARLGALTGAAIKTQTPLGKKFLQVRPSGDGVLEPGSEIPLERTNSPYDVAQVLADLTTTTGQIDTGKLASSLDTVATTFADTPPALRSALDGVQRLSQTVASRDDALRQLLAGANGLSGVLAERSGQLTTLISDGNLLLDELYRRRDAIRRLLIDTTTLVTQLRGVVDDNRERIGPALAELESTLDLLNSNDRNIAQAIHGLGRYAKTLGEAVGSGPFFYAYIANLVPTNLAPVLPQLLQGGHR</sequence>
<evidence type="ECO:0000259" key="1">
    <source>
        <dbReference type="Pfam" id="PF02470"/>
    </source>
</evidence>
<reference evidence="3 4" key="1">
    <citation type="submission" date="2021-03" db="EMBL/GenBank/DDBJ databases">
        <title>Sequencing the genomes of 1000 actinobacteria strains.</title>
        <authorList>
            <person name="Klenk H.-P."/>
        </authorList>
    </citation>
    <scope>NUCLEOTIDE SEQUENCE [LARGE SCALE GENOMIC DNA]</scope>
    <source>
        <strain evidence="3 4">DSM 45256</strain>
    </source>
</reference>
<feature type="domain" description="Mce/MlaD" evidence="1">
    <location>
        <begin position="41"/>
        <end position="112"/>
    </location>
</feature>
<keyword evidence="4" id="KW-1185">Reference proteome</keyword>
<feature type="domain" description="Mammalian cell entry C-terminal" evidence="2">
    <location>
        <begin position="118"/>
        <end position="302"/>
    </location>
</feature>
<dbReference type="PANTHER" id="PTHR33371:SF18">
    <property type="entry name" value="MCE-FAMILY PROTEIN MCE3C"/>
    <property type="match status" value="1"/>
</dbReference>
<dbReference type="Pfam" id="PF11887">
    <property type="entry name" value="Mce4_CUP1"/>
    <property type="match status" value="1"/>
</dbReference>
<dbReference type="NCBIfam" id="TIGR00996">
    <property type="entry name" value="Mtu_fam_mce"/>
    <property type="match status" value="1"/>
</dbReference>
<dbReference type="Proteomes" id="UP001519295">
    <property type="component" value="Unassembled WGS sequence"/>
</dbReference>
<dbReference type="InterPro" id="IPR024516">
    <property type="entry name" value="Mce_C"/>
</dbReference>
<dbReference type="InterPro" id="IPR052336">
    <property type="entry name" value="MlaD_Phospholipid_Transporter"/>
</dbReference>
<protein>
    <submittedName>
        <fullName evidence="3">Phospholipid/cholesterol/gamma-HCH transport system substrate-binding protein</fullName>
    </submittedName>
</protein>
<dbReference type="InterPro" id="IPR005693">
    <property type="entry name" value="Mce"/>
</dbReference>
<dbReference type="InterPro" id="IPR003399">
    <property type="entry name" value="Mce/MlaD"/>
</dbReference>
<gene>
    <name evidence="3" type="ORF">JOF36_005585</name>
</gene>
<evidence type="ECO:0000259" key="2">
    <source>
        <dbReference type="Pfam" id="PF11887"/>
    </source>
</evidence>
<dbReference type="PRINTS" id="PR01782">
    <property type="entry name" value="MCEVIRFACTOR"/>
</dbReference>
<evidence type="ECO:0000313" key="3">
    <source>
        <dbReference type="EMBL" id="MBP2369889.1"/>
    </source>
</evidence>
<comment type="caution">
    <text evidence="3">The sequence shown here is derived from an EMBL/GenBank/DDBJ whole genome shotgun (WGS) entry which is preliminary data.</text>
</comment>